<dbReference type="AlphaFoldDB" id="A0A9P5ZWG3"/>
<organism evidence="2 3">
    <name type="scientific">Pleurotus eryngii</name>
    <name type="common">Boletus of the steppes</name>
    <dbReference type="NCBI Taxonomy" id="5323"/>
    <lineage>
        <taxon>Eukaryota</taxon>
        <taxon>Fungi</taxon>
        <taxon>Dikarya</taxon>
        <taxon>Basidiomycota</taxon>
        <taxon>Agaricomycotina</taxon>
        <taxon>Agaricomycetes</taxon>
        <taxon>Agaricomycetidae</taxon>
        <taxon>Agaricales</taxon>
        <taxon>Pleurotineae</taxon>
        <taxon>Pleurotaceae</taxon>
        <taxon>Pleurotus</taxon>
    </lineage>
</organism>
<feature type="compositionally biased region" description="Polar residues" evidence="1">
    <location>
        <begin position="427"/>
        <end position="448"/>
    </location>
</feature>
<gene>
    <name evidence="2" type="ORF">BDN71DRAFT_1448027</name>
</gene>
<dbReference type="OrthoDB" id="10531009at2759"/>
<evidence type="ECO:0000256" key="1">
    <source>
        <dbReference type="SAM" id="MobiDB-lite"/>
    </source>
</evidence>
<sequence>MASNAKITSEGSPVAQTPVVTKARRVRKPSAPVKKVYHVGSKAVILDPHKIVGTITELTNCGSISATIKIDADGRVVNATLNPSDDFWYRPKKTATLFFPGVPGAAVTLAHQRLPQTVEDPKPVPREALGLPPLPAGACDSDSDSADQNNAVKRKKRTVDQNKGKEAQGKNKAIASGSEPTYTATRVLEVPPKDVSEPLVSSSDHTLESGDDISNKGSAATSLASGSPLNTELAGSTSTNVPLTTTKNMAPRAQSETKRKRDATAGGDASKRPKNENGGSTTVETLEDGSKVIYNYNGNYFDLRGANYTLQLPQASAPRVIPQGHQHVVYYDAVYGYRYQTFAPQPGGPTAQGAAAAPRPASQAPIPYQVPPQAGSLLAPYGAAQPQGPPTAPYSTGAPAPASYYDQTSHQNSQASPYATDTRFRDQTSPVASSQGPGTYSQHPQYPQ</sequence>
<feature type="compositionally biased region" description="Basic and acidic residues" evidence="1">
    <location>
        <begin position="158"/>
        <end position="169"/>
    </location>
</feature>
<feature type="compositionally biased region" description="Low complexity" evidence="1">
    <location>
        <begin position="347"/>
        <end position="367"/>
    </location>
</feature>
<dbReference type="EMBL" id="MU154565">
    <property type="protein sequence ID" value="KAF9495140.1"/>
    <property type="molecule type" value="Genomic_DNA"/>
</dbReference>
<feature type="region of interest" description="Disordered" evidence="1">
    <location>
        <begin position="118"/>
        <end position="284"/>
    </location>
</feature>
<protein>
    <submittedName>
        <fullName evidence="2">Uncharacterized protein</fullName>
    </submittedName>
</protein>
<feature type="compositionally biased region" description="Basic and acidic residues" evidence="1">
    <location>
        <begin position="255"/>
        <end position="275"/>
    </location>
</feature>
<dbReference type="Proteomes" id="UP000807025">
    <property type="component" value="Unassembled WGS sequence"/>
</dbReference>
<feature type="compositionally biased region" description="Polar residues" evidence="1">
    <location>
        <begin position="405"/>
        <end position="419"/>
    </location>
</feature>
<comment type="caution">
    <text evidence="2">The sequence shown here is derived from an EMBL/GenBank/DDBJ whole genome shotgun (WGS) entry which is preliminary data.</text>
</comment>
<keyword evidence="3" id="KW-1185">Reference proteome</keyword>
<evidence type="ECO:0000313" key="2">
    <source>
        <dbReference type="EMBL" id="KAF9495140.1"/>
    </source>
</evidence>
<evidence type="ECO:0000313" key="3">
    <source>
        <dbReference type="Proteomes" id="UP000807025"/>
    </source>
</evidence>
<feature type="region of interest" description="Disordered" evidence="1">
    <location>
        <begin position="347"/>
        <end position="448"/>
    </location>
</feature>
<name>A0A9P5ZWG3_PLEER</name>
<reference evidence="2" key="1">
    <citation type="submission" date="2020-11" db="EMBL/GenBank/DDBJ databases">
        <authorList>
            <consortium name="DOE Joint Genome Institute"/>
            <person name="Ahrendt S."/>
            <person name="Riley R."/>
            <person name="Andreopoulos W."/>
            <person name="Labutti K."/>
            <person name="Pangilinan J."/>
            <person name="Ruiz-Duenas F.J."/>
            <person name="Barrasa J.M."/>
            <person name="Sanchez-Garcia M."/>
            <person name="Camarero S."/>
            <person name="Miyauchi S."/>
            <person name="Serrano A."/>
            <person name="Linde D."/>
            <person name="Babiker R."/>
            <person name="Drula E."/>
            <person name="Ayuso-Fernandez I."/>
            <person name="Pacheco R."/>
            <person name="Padilla G."/>
            <person name="Ferreira P."/>
            <person name="Barriuso J."/>
            <person name="Kellner H."/>
            <person name="Castanera R."/>
            <person name="Alfaro M."/>
            <person name="Ramirez L."/>
            <person name="Pisabarro A.G."/>
            <person name="Kuo A."/>
            <person name="Tritt A."/>
            <person name="Lipzen A."/>
            <person name="He G."/>
            <person name="Yan M."/>
            <person name="Ng V."/>
            <person name="Cullen D."/>
            <person name="Martin F."/>
            <person name="Rosso M.-N."/>
            <person name="Henrissat B."/>
            <person name="Hibbett D."/>
            <person name="Martinez A.T."/>
            <person name="Grigoriev I.V."/>
        </authorList>
    </citation>
    <scope>NUCLEOTIDE SEQUENCE</scope>
    <source>
        <strain evidence="2">ATCC 90797</strain>
    </source>
</reference>
<feature type="compositionally biased region" description="Polar residues" evidence="1">
    <location>
        <begin position="215"/>
        <end position="248"/>
    </location>
</feature>
<proteinExistence type="predicted"/>
<accession>A0A9P5ZWG3</accession>